<reference evidence="1" key="1">
    <citation type="submission" date="2022-11" db="EMBL/GenBank/DDBJ databases">
        <title>blaNDM-1 and qnrB1 co-producing ST413 Enterobacter.</title>
        <authorList>
            <person name="Halder G."/>
            <person name="Chaudhuri B."/>
            <person name="Dutta S."/>
        </authorList>
    </citation>
    <scope>NUCLEOTIDE SEQUENCE</scope>
    <source>
        <strain evidence="1">PEER684</strain>
    </source>
</reference>
<name>A0AAE4IZ89_9ENTR</name>
<evidence type="ECO:0000313" key="2">
    <source>
        <dbReference type="Proteomes" id="UP001185068"/>
    </source>
</evidence>
<gene>
    <name evidence="1" type="ORF">MX989_15780</name>
</gene>
<accession>A0AAE4IZ89</accession>
<protein>
    <submittedName>
        <fullName evidence="1">Uncharacterized protein</fullName>
    </submittedName>
</protein>
<dbReference type="EMBL" id="JALLIR010000001">
    <property type="protein sequence ID" value="MDR9947541.1"/>
    <property type="molecule type" value="Genomic_DNA"/>
</dbReference>
<dbReference type="Proteomes" id="UP001185068">
    <property type="component" value="Unassembled WGS sequence"/>
</dbReference>
<dbReference type="RefSeq" id="WP_133063761.1">
    <property type="nucleotide sequence ID" value="NZ_JALLIR010000001.1"/>
</dbReference>
<proteinExistence type="predicted"/>
<organism evidence="1 2">
    <name type="scientific">Enterobacter sichuanensis</name>
    <dbReference type="NCBI Taxonomy" id="2071710"/>
    <lineage>
        <taxon>Bacteria</taxon>
        <taxon>Pseudomonadati</taxon>
        <taxon>Pseudomonadota</taxon>
        <taxon>Gammaproteobacteria</taxon>
        <taxon>Enterobacterales</taxon>
        <taxon>Enterobacteriaceae</taxon>
        <taxon>Enterobacter</taxon>
        <taxon>Enterobacter cloacae complex</taxon>
    </lineage>
</organism>
<dbReference type="AlphaFoldDB" id="A0AAE4IZ89"/>
<sequence length="106" mass="11956">MKSLDRDLAKKLIRAVGAEYEYQVSGNPQDAVFDVYFAREKHGIAFQIRHSTHPSAQDGGWLQVHHYEGEPADWGPALHSLRTMGDVVAFCQTLITFSQIKSKRQA</sequence>
<comment type="caution">
    <text evidence="1">The sequence shown here is derived from an EMBL/GenBank/DDBJ whole genome shotgun (WGS) entry which is preliminary data.</text>
</comment>
<evidence type="ECO:0000313" key="1">
    <source>
        <dbReference type="EMBL" id="MDR9947541.1"/>
    </source>
</evidence>